<dbReference type="Gene3D" id="4.10.60.10">
    <property type="entry name" value="Zinc finger, CCHC-type"/>
    <property type="match status" value="1"/>
</dbReference>
<dbReference type="PROSITE" id="PS50158">
    <property type="entry name" value="ZF_CCHC"/>
    <property type="match status" value="2"/>
</dbReference>
<feature type="region of interest" description="Disordered" evidence="2">
    <location>
        <begin position="80"/>
        <end position="167"/>
    </location>
</feature>
<dbReference type="PANTHER" id="PTHR33273">
    <property type="entry name" value="DOMAIN-CONTAINING PROTEIN, PUTATIVE-RELATED"/>
    <property type="match status" value="1"/>
</dbReference>
<dbReference type="InterPro" id="IPR036691">
    <property type="entry name" value="Endo/exonu/phosph_ase_sf"/>
</dbReference>
<dbReference type="InterPro" id="IPR036875">
    <property type="entry name" value="Znf_CCHC_sf"/>
</dbReference>
<dbReference type="GO" id="GO:0003676">
    <property type="term" value="F:nucleic acid binding"/>
    <property type="evidence" value="ECO:0007669"/>
    <property type="project" value="InterPro"/>
</dbReference>
<feature type="compositionally biased region" description="Low complexity" evidence="2">
    <location>
        <begin position="140"/>
        <end position="162"/>
    </location>
</feature>
<evidence type="ECO:0000259" key="3">
    <source>
        <dbReference type="PROSITE" id="PS50158"/>
    </source>
</evidence>
<dbReference type="PANTHER" id="PTHR33273:SF4">
    <property type="entry name" value="ENDONUCLEASE_EXONUCLEASE_PHOSPHATASE DOMAIN-CONTAINING PROTEIN"/>
    <property type="match status" value="1"/>
</dbReference>
<comment type="caution">
    <text evidence="4">The sequence shown here is derived from an EMBL/GenBank/DDBJ whole genome shotgun (WGS) entry which is preliminary data.</text>
</comment>
<feature type="domain" description="CCHC-type" evidence="3">
    <location>
        <begin position="336"/>
        <end position="350"/>
    </location>
</feature>
<dbReference type="Gene3D" id="3.60.10.10">
    <property type="entry name" value="Endonuclease/exonuclease/phosphatase"/>
    <property type="match status" value="1"/>
</dbReference>
<gene>
    <name evidence="4" type="ORF">AGLY_003446</name>
</gene>
<dbReference type="Pfam" id="PF14529">
    <property type="entry name" value="Exo_endo_phos_2"/>
    <property type="match status" value="1"/>
</dbReference>
<sequence>MEKSRSPALKEAIEDLLAVVNGLKDSREPVILAVNAVLTNTLGLQTNGKGLSNASIQGPSVSCQTDRVTTPAACTDLGGRKATDVVQQKQSNGPPARSLKDDEGKQSLGLPTDGKPKSTGESSSWAEVTKKKKKKKMAMTPAPLGATGATTAAASTVGPTPGMAAPIKTGQRIRSRPAAILIDVKSEDFPALAKKIRSGVDHNAIGDRVVGMRQAKAGGLLIEVRGDVSQVEAIRSEIARSAGEEVTVKTLRQNSLLEIRDLDQWSTAEEIALAVASSVGVGRDALKVLGIRKSFGGSQKAVVLAPSASVRGLLASGRIKVGMVSCRVRLSDQKSRCFRCLAFGHMARDCSGPDRTLCCRRCGEAGHKAASCCATPVAAQEFAKLVGAAASNSSSRSSSPRLALRVIQVNLNHCWVAQQLLSQTMVERDARVALICDYARRVSDTERWVSSSDGKCAILVSGDLAIGDHGAGVGFVWAIVRGTLFYSCYYTPNCSLQEFDAFLSGLEASVRLHPGDRADLVVAGDFNAHSAEWGSATDDARGSLLSDFASALGLLFCNIGSRPTYSRLNAESVIDVTMVRTLPGHHPLVVDWSVLEDTYSASDHHYITFAIAATGRCQPSSDTGGTSSLLGWSLKKLCPEALSAY</sequence>
<evidence type="ECO:0000313" key="5">
    <source>
        <dbReference type="Proteomes" id="UP000475862"/>
    </source>
</evidence>
<accession>A0A6G0U120</accession>
<protein>
    <recommendedName>
        <fullName evidence="3">CCHC-type domain-containing protein</fullName>
    </recommendedName>
</protein>
<reference evidence="4 5" key="1">
    <citation type="submission" date="2019-08" db="EMBL/GenBank/DDBJ databases">
        <title>The genome of the soybean aphid Biotype 1, its phylome, world population structure and adaptation to the North American continent.</title>
        <authorList>
            <person name="Giordano R."/>
            <person name="Donthu R.K."/>
            <person name="Hernandez A.G."/>
            <person name="Wright C.L."/>
            <person name="Zimin A.V."/>
        </authorList>
    </citation>
    <scope>NUCLEOTIDE SEQUENCE [LARGE SCALE GENOMIC DNA]</scope>
    <source>
        <tissue evidence="4">Whole aphids</tissue>
    </source>
</reference>
<dbReference type="GO" id="GO:0003824">
    <property type="term" value="F:catalytic activity"/>
    <property type="evidence" value="ECO:0007669"/>
    <property type="project" value="InterPro"/>
</dbReference>
<keyword evidence="5" id="KW-1185">Reference proteome</keyword>
<dbReference type="SUPFAM" id="SSF57756">
    <property type="entry name" value="Retrovirus zinc finger-like domains"/>
    <property type="match status" value="1"/>
</dbReference>
<keyword evidence="1" id="KW-0863">Zinc-finger</keyword>
<evidence type="ECO:0000256" key="2">
    <source>
        <dbReference type="SAM" id="MobiDB-lite"/>
    </source>
</evidence>
<name>A0A6G0U120_APHGL</name>
<evidence type="ECO:0000256" key="1">
    <source>
        <dbReference type="PROSITE-ProRule" id="PRU00047"/>
    </source>
</evidence>
<dbReference type="InterPro" id="IPR001878">
    <property type="entry name" value="Znf_CCHC"/>
</dbReference>
<dbReference type="AlphaFoldDB" id="A0A6G0U120"/>
<proteinExistence type="predicted"/>
<dbReference type="Proteomes" id="UP000475862">
    <property type="component" value="Unassembled WGS sequence"/>
</dbReference>
<keyword evidence="1" id="KW-0862">Zinc</keyword>
<organism evidence="4 5">
    <name type="scientific">Aphis glycines</name>
    <name type="common">Soybean aphid</name>
    <dbReference type="NCBI Taxonomy" id="307491"/>
    <lineage>
        <taxon>Eukaryota</taxon>
        <taxon>Metazoa</taxon>
        <taxon>Ecdysozoa</taxon>
        <taxon>Arthropoda</taxon>
        <taxon>Hexapoda</taxon>
        <taxon>Insecta</taxon>
        <taxon>Pterygota</taxon>
        <taxon>Neoptera</taxon>
        <taxon>Paraneoptera</taxon>
        <taxon>Hemiptera</taxon>
        <taxon>Sternorrhyncha</taxon>
        <taxon>Aphidomorpha</taxon>
        <taxon>Aphidoidea</taxon>
        <taxon>Aphididae</taxon>
        <taxon>Aphidini</taxon>
        <taxon>Aphis</taxon>
        <taxon>Aphis</taxon>
    </lineage>
</organism>
<keyword evidence="1" id="KW-0479">Metal-binding</keyword>
<dbReference type="InterPro" id="IPR005135">
    <property type="entry name" value="Endo/exonuclease/phosphatase"/>
</dbReference>
<dbReference type="CDD" id="cd09077">
    <property type="entry name" value="R1-I-EN"/>
    <property type="match status" value="1"/>
</dbReference>
<dbReference type="OrthoDB" id="6615185at2759"/>
<dbReference type="SUPFAM" id="SSF56219">
    <property type="entry name" value="DNase I-like"/>
    <property type="match status" value="1"/>
</dbReference>
<feature type="domain" description="CCHC-type" evidence="3">
    <location>
        <begin position="359"/>
        <end position="372"/>
    </location>
</feature>
<dbReference type="SMART" id="SM00343">
    <property type="entry name" value="ZnF_C2HC"/>
    <property type="match status" value="2"/>
</dbReference>
<dbReference type="GO" id="GO:0008270">
    <property type="term" value="F:zinc ion binding"/>
    <property type="evidence" value="ECO:0007669"/>
    <property type="project" value="UniProtKB-KW"/>
</dbReference>
<evidence type="ECO:0000313" key="4">
    <source>
        <dbReference type="EMBL" id="KAE9542319.1"/>
    </source>
</evidence>
<dbReference type="EMBL" id="VYZN01000011">
    <property type="protein sequence ID" value="KAE9542319.1"/>
    <property type="molecule type" value="Genomic_DNA"/>
</dbReference>